<evidence type="ECO:0000256" key="11">
    <source>
        <dbReference type="PIRNR" id="PIRNR001461"/>
    </source>
</evidence>
<keyword evidence="8 13" id="KW-0479">Metal-binding</keyword>
<feature type="active site" description="Proton acceptor" evidence="12">
    <location>
        <position position="34"/>
    </location>
</feature>
<dbReference type="FunFam" id="3.20.20.70:FF:000004">
    <property type="entry name" value="Ribulose-phosphate 3-epimerase"/>
    <property type="match status" value="1"/>
</dbReference>
<accession>A0A0F4KZ00</accession>
<organism evidence="15 16">
    <name type="scientific">Bifidobacterium mellis</name>
    <dbReference type="NCBI Taxonomy" id="1293823"/>
    <lineage>
        <taxon>Bacteria</taxon>
        <taxon>Bacillati</taxon>
        <taxon>Actinomycetota</taxon>
        <taxon>Actinomycetes</taxon>
        <taxon>Bifidobacteriales</taxon>
        <taxon>Bifidobacteriaceae</taxon>
        <taxon>Bifidobacterium</taxon>
    </lineage>
</organism>
<keyword evidence="11" id="KW-0119">Carbohydrate metabolism</keyword>
<evidence type="ECO:0000256" key="14">
    <source>
        <dbReference type="PIRSR" id="PIRSR001461-3"/>
    </source>
</evidence>
<evidence type="ECO:0000313" key="15">
    <source>
        <dbReference type="EMBL" id="KJY50531.1"/>
    </source>
</evidence>
<evidence type="ECO:0000256" key="9">
    <source>
        <dbReference type="ARBA" id="ARBA00023235"/>
    </source>
</evidence>
<evidence type="ECO:0000256" key="12">
    <source>
        <dbReference type="PIRSR" id="PIRSR001461-1"/>
    </source>
</evidence>
<dbReference type="PATRIC" id="fig|1684.5.peg.1285"/>
<dbReference type="InterPro" id="IPR011060">
    <property type="entry name" value="RibuloseP-bd_barrel"/>
</dbReference>
<dbReference type="Gene3D" id="3.20.20.70">
    <property type="entry name" value="Aldolase class I"/>
    <property type="match status" value="1"/>
</dbReference>
<keyword evidence="13" id="KW-0464">Manganese</keyword>
<evidence type="ECO:0000256" key="3">
    <source>
        <dbReference type="ARBA" id="ARBA00001941"/>
    </source>
</evidence>
<feature type="binding site" evidence="13">
    <location>
        <position position="65"/>
    </location>
    <ligand>
        <name>a divalent metal cation</name>
        <dbReference type="ChEBI" id="CHEBI:60240"/>
    </ligand>
</feature>
<keyword evidence="13" id="KW-0862">Zinc</keyword>
<reference evidence="15 16" key="1">
    <citation type="submission" date="2014-12" db="EMBL/GenBank/DDBJ databases">
        <title>Comparative genomics of the lactic acid bacteria isolated from the honey bee gut.</title>
        <authorList>
            <person name="Ellegaard K.M."/>
            <person name="Tamarit D."/>
            <person name="Javelind E."/>
            <person name="Olofsson T."/>
            <person name="Andersson S.G."/>
            <person name="Vasquez A."/>
        </authorList>
    </citation>
    <scope>NUCLEOTIDE SEQUENCE [LARGE SCALE GENOMIC DNA]</scope>
    <source>
        <strain evidence="15 16">Bin7</strain>
    </source>
</reference>
<feature type="binding site" evidence="14">
    <location>
        <begin position="141"/>
        <end position="144"/>
    </location>
    <ligand>
        <name>substrate</name>
    </ligand>
</feature>
<dbReference type="SUPFAM" id="SSF51366">
    <property type="entry name" value="Ribulose-phoshate binding barrel"/>
    <property type="match status" value="1"/>
</dbReference>
<keyword evidence="16" id="KW-1185">Reference proteome</keyword>
<dbReference type="EMBL" id="JWMF01000007">
    <property type="protein sequence ID" value="KJY50531.1"/>
    <property type="molecule type" value="Genomic_DNA"/>
</dbReference>
<name>A0A0F4KZ00_9BIFI</name>
<dbReference type="PIRSF" id="PIRSF001461">
    <property type="entry name" value="RPE"/>
    <property type="match status" value="1"/>
</dbReference>
<dbReference type="GO" id="GO:0046872">
    <property type="term" value="F:metal ion binding"/>
    <property type="evidence" value="ECO:0007669"/>
    <property type="project" value="UniProtKB-KW"/>
</dbReference>
<dbReference type="NCBIfam" id="NF004076">
    <property type="entry name" value="PRK05581.1-4"/>
    <property type="match status" value="1"/>
</dbReference>
<evidence type="ECO:0000256" key="1">
    <source>
        <dbReference type="ARBA" id="ARBA00001782"/>
    </source>
</evidence>
<evidence type="ECO:0000256" key="10">
    <source>
        <dbReference type="NCBIfam" id="TIGR01163"/>
    </source>
</evidence>
<dbReference type="RefSeq" id="WP_045935676.1">
    <property type="nucleotide sequence ID" value="NZ_KQ033885.1"/>
</dbReference>
<feature type="binding site" evidence="13">
    <location>
        <position position="34"/>
    </location>
    <ligand>
        <name>a divalent metal cation</name>
        <dbReference type="ChEBI" id="CHEBI:60240"/>
    </ligand>
</feature>
<dbReference type="InterPro" id="IPR013785">
    <property type="entry name" value="Aldolase_TIM"/>
</dbReference>
<comment type="cofactor">
    <cofactor evidence="3">
        <name>Co(2+)</name>
        <dbReference type="ChEBI" id="CHEBI:48828"/>
    </cofactor>
</comment>
<evidence type="ECO:0000256" key="6">
    <source>
        <dbReference type="ARBA" id="ARBA00009541"/>
    </source>
</evidence>
<dbReference type="NCBIfam" id="TIGR01163">
    <property type="entry name" value="rpe"/>
    <property type="match status" value="1"/>
</dbReference>
<comment type="cofactor">
    <cofactor evidence="13">
        <name>a divalent metal cation</name>
        <dbReference type="ChEBI" id="CHEBI:60240"/>
    </cofactor>
    <text evidence="13">Binds 1 divalent metal cation per subunit.</text>
</comment>
<dbReference type="Proteomes" id="UP000033567">
    <property type="component" value="Unassembled WGS sequence"/>
</dbReference>
<dbReference type="GO" id="GO:0004750">
    <property type="term" value="F:D-ribulose-phosphate 3-epimerase activity"/>
    <property type="evidence" value="ECO:0007669"/>
    <property type="project" value="UniProtKB-UniRule"/>
</dbReference>
<gene>
    <name evidence="15" type="ORF">JF70_12280</name>
</gene>
<evidence type="ECO:0000256" key="8">
    <source>
        <dbReference type="ARBA" id="ARBA00022723"/>
    </source>
</evidence>
<dbReference type="InterPro" id="IPR000056">
    <property type="entry name" value="Ribul_P_3_epim-like"/>
</dbReference>
<sequence>MLEIGPSLMCADLGNLERDVRELDAAGVDFYHIDVMDGSFVPNFTLGPDFVHKVRAITDKPLDLHMMVERPERYIDMFALAGASGIAIHAESTRNLQGTLTAIHKAGLKAGVAISPATPLDVLDYVYDVTDYVILMTVNPGFAGQRFIEPMYGKISDLADRIRNRGMNIPIEVDGNIGRQTIPECVRRGATRFIGGTSAIFREGRSLAENVRATRELFKEAVGPQEV</sequence>
<evidence type="ECO:0000256" key="5">
    <source>
        <dbReference type="ARBA" id="ARBA00001954"/>
    </source>
</evidence>
<feature type="active site" description="Proton donor" evidence="12">
    <location>
        <position position="174"/>
    </location>
</feature>
<dbReference type="AlphaFoldDB" id="A0A0F4KZ00"/>
<comment type="cofactor">
    <cofactor evidence="2">
        <name>Mn(2+)</name>
        <dbReference type="ChEBI" id="CHEBI:29035"/>
    </cofactor>
</comment>
<proteinExistence type="inferred from homology"/>
<dbReference type="CDD" id="cd00429">
    <property type="entry name" value="RPE"/>
    <property type="match status" value="1"/>
</dbReference>
<comment type="cofactor">
    <cofactor evidence="5">
        <name>Fe(2+)</name>
        <dbReference type="ChEBI" id="CHEBI:29033"/>
    </cofactor>
</comment>
<comment type="catalytic activity">
    <reaction evidence="1 11">
        <text>D-ribulose 5-phosphate = D-xylulose 5-phosphate</text>
        <dbReference type="Rhea" id="RHEA:13677"/>
        <dbReference type="ChEBI" id="CHEBI:57737"/>
        <dbReference type="ChEBI" id="CHEBI:58121"/>
        <dbReference type="EC" id="5.1.3.1"/>
    </reaction>
</comment>
<dbReference type="InterPro" id="IPR026019">
    <property type="entry name" value="Ribul_P_3_epim"/>
</dbReference>
<dbReference type="GO" id="GO:0006098">
    <property type="term" value="P:pentose-phosphate shunt"/>
    <property type="evidence" value="ECO:0007669"/>
    <property type="project" value="UniProtKB-UniRule"/>
</dbReference>
<evidence type="ECO:0000256" key="13">
    <source>
        <dbReference type="PIRSR" id="PIRSR001461-2"/>
    </source>
</evidence>
<dbReference type="Pfam" id="PF00834">
    <property type="entry name" value="Ribul_P_3_epim"/>
    <property type="match status" value="1"/>
</dbReference>
<keyword evidence="9 11" id="KW-0413">Isomerase</keyword>
<keyword evidence="13" id="KW-0170">Cobalt</keyword>
<evidence type="ECO:0000256" key="2">
    <source>
        <dbReference type="ARBA" id="ARBA00001936"/>
    </source>
</evidence>
<dbReference type="EC" id="5.1.3.1" evidence="7 10"/>
<comment type="cofactor">
    <cofactor evidence="4">
        <name>Zn(2+)</name>
        <dbReference type="ChEBI" id="CHEBI:29105"/>
    </cofactor>
</comment>
<protein>
    <recommendedName>
        <fullName evidence="7 10">Ribulose-phosphate 3-epimerase</fullName>
        <ecNumber evidence="7 10">5.1.3.1</ecNumber>
    </recommendedName>
</protein>
<feature type="binding site" evidence="14">
    <location>
        <position position="7"/>
    </location>
    <ligand>
        <name>substrate</name>
    </ligand>
</feature>
<dbReference type="GO" id="GO:0005975">
    <property type="term" value="P:carbohydrate metabolic process"/>
    <property type="evidence" value="ECO:0007669"/>
    <property type="project" value="InterPro"/>
</dbReference>
<dbReference type="GO" id="GO:0005737">
    <property type="term" value="C:cytoplasm"/>
    <property type="evidence" value="ECO:0007669"/>
    <property type="project" value="UniProtKB-ARBA"/>
</dbReference>
<feature type="binding site" evidence="14">
    <location>
        <position position="65"/>
    </location>
    <ligand>
        <name>substrate</name>
    </ligand>
</feature>
<dbReference type="PROSITE" id="PS01086">
    <property type="entry name" value="RIBUL_P_3_EPIMER_2"/>
    <property type="match status" value="1"/>
</dbReference>
<evidence type="ECO:0000256" key="7">
    <source>
        <dbReference type="ARBA" id="ARBA00013188"/>
    </source>
</evidence>
<comment type="similarity">
    <text evidence="6 11">Belongs to the ribulose-phosphate 3-epimerase family.</text>
</comment>
<feature type="binding site" evidence="13">
    <location>
        <position position="32"/>
    </location>
    <ligand>
        <name>a divalent metal cation</name>
        <dbReference type="ChEBI" id="CHEBI:60240"/>
    </ligand>
</feature>
<evidence type="ECO:0000256" key="4">
    <source>
        <dbReference type="ARBA" id="ARBA00001947"/>
    </source>
</evidence>
<evidence type="ECO:0000313" key="16">
    <source>
        <dbReference type="Proteomes" id="UP000033567"/>
    </source>
</evidence>
<dbReference type="PANTHER" id="PTHR11749">
    <property type="entry name" value="RIBULOSE-5-PHOSPHATE-3-EPIMERASE"/>
    <property type="match status" value="1"/>
</dbReference>
<comment type="caution">
    <text evidence="15">The sequence shown here is derived from an EMBL/GenBank/DDBJ whole genome shotgun (WGS) entry which is preliminary data.</text>
</comment>
<feature type="binding site" evidence="13">
    <location>
        <position position="174"/>
    </location>
    <ligand>
        <name>a divalent metal cation</name>
        <dbReference type="ChEBI" id="CHEBI:60240"/>
    </ligand>
</feature>